<evidence type="ECO:0000313" key="11">
    <source>
        <dbReference type="Proteomes" id="UP001153365"/>
    </source>
</evidence>
<evidence type="ECO:0000256" key="7">
    <source>
        <dbReference type="ARBA" id="ARBA00023242"/>
    </source>
</evidence>
<name>A0AAV0ANV0_PHAPC</name>
<evidence type="ECO:0000256" key="6">
    <source>
        <dbReference type="ARBA" id="ARBA00023163"/>
    </source>
</evidence>
<dbReference type="SUPFAM" id="SSF140718">
    <property type="entry name" value="Mediator hinge subcomplex-like"/>
    <property type="match status" value="1"/>
</dbReference>
<feature type="region of interest" description="Disordered" evidence="9">
    <location>
        <begin position="160"/>
        <end position="179"/>
    </location>
</feature>
<comment type="subunit">
    <text evidence="8">Component of the Mediator complex.</text>
</comment>
<feature type="region of interest" description="Disordered" evidence="9">
    <location>
        <begin position="246"/>
        <end position="278"/>
    </location>
</feature>
<dbReference type="GO" id="GO:0006357">
    <property type="term" value="P:regulation of transcription by RNA polymerase II"/>
    <property type="evidence" value="ECO:0007669"/>
    <property type="project" value="InterPro"/>
</dbReference>
<keyword evidence="4 8" id="KW-0805">Transcription regulation</keyword>
<feature type="compositionally biased region" description="Low complexity" evidence="9">
    <location>
        <begin position="246"/>
        <end position="267"/>
    </location>
</feature>
<evidence type="ECO:0000256" key="1">
    <source>
        <dbReference type="ARBA" id="ARBA00004123"/>
    </source>
</evidence>
<sequence length="294" mass="33411">MEPSNNNEVNSSFFPPPPPRYLNFTDKNLRLSRLLLSETSDYLTCQKEQLDQSTSDLSRGRELGEEDLKGLVDLRTLILPPNLDWIREQGGWNNFGDWEIWPEEEECFGKGGSNTKLFKKNLEGMPRLYPDGMERKDSLKILLNTLISSYLELLNRLGNQGPSSMSSRSDPSNNSNPSKIDEIVSHIELTSFNIHGLCNELRPDQAKETLKLMLREQAKEKRMKSRMILEACEELKNQLKSLKLSSASTSTPADFSNLSIINGSSNNNDHEKEDDSQFNMNDFDLNLLSSKVGF</sequence>
<evidence type="ECO:0000256" key="8">
    <source>
        <dbReference type="RuleBase" id="RU364060"/>
    </source>
</evidence>
<reference evidence="10" key="1">
    <citation type="submission" date="2022-06" db="EMBL/GenBank/DDBJ databases">
        <authorList>
            <consortium name="SYNGENTA / RWTH Aachen University"/>
        </authorList>
    </citation>
    <scope>NUCLEOTIDE SEQUENCE</scope>
</reference>
<dbReference type="GO" id="GO:0016592">
    <property type="term" value="C:mediator complex"/>
    <property type="evidence" value="ECO:0007669"/>
    <property type="project" value="InterPro"/>
</dbReference>
<keyword evidence="5 8" id="KW-0010">Activator</keyword>
<accession>A0AAV0ANV0</accession>
<keyword evidence="6 8" id="KW-0804">Transcription</keyword>
<dbReference type="Gene3D" id="6.10.140.200">
    <property type="match status" value="1"/>
</dbReference>
<dbReference type="Pfam" id="PF05983">
    <property type="entry name" value="Med7"/>
    <property type="match status" value="1"/>
</dbReference>
<dbReference type="GO" id="GO:0003712">
    <property type="term" value="F:transcription coregulator activity"/>
    <property type="evidence" value="ECO:0007669"/>
    <property type="project" value="InterPro"/>
</dbReference>
<dbReference type="GO" id="GO:0070847">
    <property type="term" value="C:core mediator complex"/>
    <property type="evidence" value="ECO:0007669"/>
    <property type="project" value="TreeGrafter"/>
</dbReference>
<dbReference type="PANTHER" id="PTHR21428:SF11">
    <property type="entry name" value="MEDIATOR OF RNA POLYMERASE II TRANSCRIPTION SUBUNIT 7"/>
    <property type="match status" value="1"/>
</dbReference>
<dbReference type="InterPro" id="IPR009244">
    <property type="entry name" value="Mediatior_Med7"/>
</dbReference>
<gene>
    <name evidence="10" type="ORF">PPACK8108_LOCUS5193</name>
</gene>
<dbReference type="InterPro" id="IPR037212">
    <property type="entry name" value="Med7/Med21-like"/>
</dbReference>
<comment type="subcellular location">
    <subcellularLocation>
        <location evidence="1 8">Nucleus</location>
    </subcellularLocation>
</comment>
<dbReference type="Proteomes" id="UP001153365">
    <property type="component" value="Unassembled WGS sequence"/>
</dbReference>
<keyword evidence="11" id="KW-1185">Reference proteome</keyword>
<evidence type="ECO:0000256" key="9">
    <source>
        <dbReference type="SAM" id="MobiDB-lite"/>
    </source>
</evidence>
<dbReference type="AlphaFoldDB" id="A0AAV0ANV0"/>
<dbReference type="EMBL" id="CALTRL010000999">
    <property type="protein sequence ID" value="CAH7670477.1"/>
    <property type="molecule type" value="Genomic_DNA"/>
</dbReference>
<evidence type="ECO:0000256" key="2">
    <source>
        <dbReference type="ARBA" id="ARBA00009994"/>
    </source>
</evidence>
<proteinExistence type="inferred from homology"/>
<keyword evidence="7 8" id="KW-0539">Nucleus</keyword>
<dbReference type="PANTHER" id="PTHR21428">
    <property type="entry name" value="MEDIATOR OF RNA POLYMERASE II TRANSCRIPTION SUBUNIT 7"/>
    <property type="match status" value="1"/>
</dbReference>
<evidence type="ECO:0000256" key="3">
    <source>
        <dbReference type="ARBA" id="ARBA00020631"/>
    </source>
</evidence>
<dbReference type="Gene3D" id="6.10.140.1520">
    <property type="match status" value="1"/>
</dbReference>
<evidence type="ECO:0000313" key="10">
    <source>
        <dbReference type="EMBL" id="CAH7670477.1"/>
    </source>
</evidence>
<dbReference type="InterPro" id="IPR044888">
    <property type="entry name" value="Mediatior_Med7_sf"/>
</dbReference>
<comment type="similarity">
    <text evidence="2 8">Belongs to the Mediator complex subunit 7 family.</text>
</comment>
<feature type="compositionally biased region" description="Low complexity" evidence="9">
    <location>
        <begin position="162"/>
        <end position="178"/>
    </location>
</feature>
<organism evidence="10 11">
    <name type="scientific">Phakopsora pachyrhizi</name>
    <name type="common">Asian soybean rust disease fungus</name>
    <dbReference type="NCBI Taxonomy" id="170000"/>
    <lineage>
        <taxon>Eukaryota</taxon>
        <taxon>Fungi</taxon>
        <taxon>Dikarya</taxon>
        <taxon>Basidiomycota</taxon>
        <taxon>Pucciniomycotina</taxon>
        <taxon>Pucciniomycetes</taxon>
        <taxon>Pucciniales</taxon>
        <taxon>Phakopsoraceae</taxon>
        <taxon>Phakopsora</taxon>
    </lineage>
</organism>
<evidence type="ECO:0000256" key="4">
    <source>
        <dbReference type="ARBA" id="ARBA00023015"/>
    </source>
</evidence>
<comment type="function">
    <text evidence="8">Component of the Mediator complex, a coactivator involved in the regulated transcription of nearly all RNA polymerase II-dependent genes. Mediator functions as a bridge to convey information from gene-specific regulatory proteins to the basal RNA polymerase II transcription machinery.</text>
</comment>
<protein>
    <recommendedName>
        <fullName evidence="3 8">Mediator of RNA polymerase II transcription subunit 7</fullName>
    </recommendedName>
</protein>
<comment type="caution">
    <text evidence="10">The sequence shown here is derived from an EMBL/GenBank/DDBJ whole genome shotgun (WGS) entry which is preliminary data.</text>
</comment>
<evidence type="ECO:0000256" key="5">
    <source>
        <dbReference type="ARBA" id="ARBA00023159"/>
    </source>
</evidence>